<feature type="compositionally biased region" description="Basic and acidic residues" evidence="1">
    <location>
        <begin position="33"/>
        <end position="52"/>
    </location>
</feature>
<dbReference type="InterPro" id="IPR003343">
    <property type="entry name" value="Big_2"/>
</dbReference>
<reference evidence="4 5" key="1">
    <citation type="submission" date="2020-08" db="EMBL/GenBank/DDBJ databases">
        <title>Genome public.</title>
        <authorList>
            <person name="Liu C."/>
            <person name="Sun Q."/>
        </authorList>
    </citation>
    <scope>NUCLEOTIDE SEQUENCE [LARGE SCALE GENOMIC DNA]</scope>
    <source>
        <strain evidence="4 5">BX3</strain>
    </source>
</reference>
<dbReference type="SUPFAM" id="SSF49373">
    <property type="entry name" value="Invasin/intimin cell-adhesion fragments"/>
    <property type="match status" value="2"/>
</dbReference>
<dbReference type="Proteomes" id="UP000637513">
    <property type="component" value="Unassembled WGS sequence"/>
</dbReference>
<evidence type="ECO:0000256" key="1">
    <source>
        <dbReference type="SAM" id="MobiDB-lite"/>
    </source>
</evidence>
<proteinExistence type="predicted"/>
<evidence type="ECO:0000256" key="2">
    <source>
        <dbReference type="SAM" id="SignalP"/>
    </source>
</evidence>
<dbReference type="EMBL" id="JACRSW010000031">
    <property type="protein sequence ID" value="MBC8557675.1"/>
    <property type="molecule type" value="Genomic_DNA"/>
</dbReference>
<comment type="caution">
    <text evidence="4">The sequence shown here is derived from an EMBL/GenBank/DDBJ whole genome shotgun (WGS) entry which is preliminary data.</text>
</comment>
<dbReference type="InterPro" id="IPR002509">
    <property type="entry name" value="NODB_dom"/>
</dbReference>
<dbReference type="Gene3D" id="3.20.20.370">
    <property type="entry name" value="Glycoside hydrolase/deacetylase"/>
    <property type="match status" value="1"/>
</dbReference>
<dbReference type="RefSeq" id="WP_249304977.1">
    <property type="nucleotide sequence ID" value="NZ_JACRSW010000031.1"/>
</dbReference>
<dbReference type="Pfam" id="PF02368">
    <property type="entry name" value="Big_2"/>
    <property type="match status" value="2"/>
</dbReference>
<accession>A0ABR7MW05</accession>
<dbReference type="PANTHER" id="PTHR10587">
    <property type="entry name" value="GLYCOSYL TRANSFERASE-RELATED"/>
    <property type="match status" value="1"/>
</dbReference>
<sequence length="408" mass="45842">MRKKTWKKAMICSLAALMIVSVSGCSSKSGSKNTKETKKEEQAKETKKKVPDTEAQTSAVLSLSEVQTLNANDKDKKFKEYVSSDTNIVTVTEDGIVHAIKAGTAAVTYTDGSNQYTCNIKVKKRGMVYPVFTMMKGEHLDIQFSNKDSGLSWTSTDSSIASVNAKGKVIAKKVGTAVITGTNRENVVYQCNLTVNKKIKNIIYLTFDDGPNRYTTPKVLKILKQNNVKATFFELKPAKKDFDLTKRVLDEGHTLAMHGYQHKYDIIYRSEKTYHQNLDKLRNLFFKKFGVWCTLTRFPGGSSNTCSSYNPGIMTRLTKKLDGWGYHYFDWNVSSGDASRGTTPAQEMHNLKKETTKGHDSVVLMHDFYNNQPTLKSLDKYIKYAKKKGYTFMPLTASTAEVHHGVNN</sequence>
<feature type="signal peptide" evidence="2">
    <location>
        <begin position="1"/>
        <end position="24"/>
    </location>
</feature>
<dbReference type="CDD" id="cd10944">
    <property type="entry name" value="CE4_SmPgdA_like"/>
    <property type="match status" value="1"/>
</dbReference>
<dbReference type="PROSITE" id="PS51677">
    <property type="entry name" value="NODB"/>
    <property type="match status" value="1"/>
</dbReference>
<dbReference type="PROSITE" id="PS51257">
    <property type="entry name" value="PROKAR_LIPOPROTEIN"/>
    <property type="match status" value="1"/>
</dbReference>
<gene>
    <name evidence="4" type="ORF">H8700_08145</name>
</gene>
<keyword evidence="2" id="KW-0732">Signal</keyword>
<feature type="chain" id="PRO_5046697189" evidence="2">
    <location>
        <begin position="25"/>
        <end position="408"/>
    </location>
</feature>
<dbReference type="SUPFAM" id="SSF88713">
    <property type="entry name" value="Glycoside hydrolase/deacetylase"/>
    <property type="match status" value="1"/>
</dbReference>
<evidence type="ECO:0000313" key="5">
    <source>
        <dbReference type="Proteomes" id="UP000637513"/>
    </source>
</evidence>
<dbReference type="InterPro" id="IPR008964">
    <property type="entry name" value="Invasin/intimin_cell_adhesion"/>
</dbReference>
<feature type="region of interest" description="Disordered" evidence="1">
    <location>
        <begin position="25"/>
        <end position="56"/>
    </location>
</feature>
<keyword evidence="5" id="KW-1185">Reference proteome</keyword>
<dbReference type="InterPro" id="IPR050248">
    <property type="entry name" value="Polysacc_deacetylase_ArnD"/>
</dbReference>
<dbReference type="Pfam" id="PF01522">
    <property type="entry name" value="Polysacc_deac_1"/>
    <property type="match status" value="1"/>
</dbReference>
<evidence type="ECO:0000259" key="3">
    <source>
        <dbReference type="PROSITE" id="PS51677"/>
    </source>
</evidence>
<feature type="domain" description="NodB homology" evidence="3">
    <location>
        <begin position="201"/>
        <end position="393"/>
    </location>
</feature>
<protein>
    <submittedName>
        <fullName evidence="4">Polysaccharide deacetylase family protein</fullName>
    </submittedName>
</protein>
<dbReference type="InterPro" id="IPR011330">
    <property type="entry name" value="Glyco_hydro/deAcase_b/a-brl"/>
</dbReference>
<evidence type="ECO:0000313" key="4">
    <source>
        <dbReference type="EMBL" id="MBC8557675.1"/>
    </source>
</evidence>
<name>A0ABR7MW05_9FIRM</name>
<organism evidence="4 5">
    <name type="scientific">Jutongia hominis</name>
    <dbReference type="NCBI Taxonomy" id="2763664"/>
    <lineage>
        <taxon>Bacteria</taxon>
        <taxon>Bacillati</taxon>
        <taxon>Bacillota</taxon>
        <taxon>Clostridia</taxon>
        <taxon>Lachnospirales</taxon>
        <taxon>Lachnospiraceae</taxon>
        <taxon>Jutongia</taxon>
    </lineage>
</organism>
<dbReference type="Gene3D" id="2.60.40.1080">
    <property type="match status" value="2"/>
</dbReference>
<dbReference type="PANTHER" id="PTHR10587:SF125">
    <property type="entry name" value="POLYSACCHARIDE DEACETYLASE YHEN-RELATED"/>
    <property type="match status" value="1"/>
</dbReference>